<gene>
    <name evidence="1" type="ORF">DSO57_1034987</name>
</gene>
<proteinExistence type="predicted"/>
<reference evidence="1" key="1">
    <citation type="submission" date="2022-04" db="EMBL/GenBank/DDBJ databases">
        <title>Genome of the entomopathogenic fungus Entomophthora muscae.</title>
        <authorList>
            <person name="Elya C."/>
            <person name="Lovett B.R."/>
            <person name="Lee E."/>
            <person name="Macias A.M."/>
            <person name="Hajek A.E."/>
            <person name="De Bivort B.L."/>
            <person name="Kasson M.T."/>
            <person name="De Fine Licht H.H."/>
            <person name="Stajich J.E."/>
        </authorList>
    </citation>
    <scope>NUCLEOTIDE SEQUENCE</scope>
    <source>
        <strain evidence="1">Berkeley</strain>
    </source>
</reference>
<accession>A0ACC2REF8</accession>
<sequence>MSVVYSDLKAVEIVAGIRSREWKAEDVMKHFLQQAKEANDATNCVTEFLTEEALDAARDFDQRLSDGETYNEKDFPLLGLPISVKDIMHIKGHATVCGYKRNIGKKVDEDSVCIRLLRECGAIPFCKTTVCQFCMTFESSNPITGTTKNPFNPLYSSGGSTSGEAPLIKLKGSVLGVGSDIGGSLRVPAHFCGIYTLKPTSPRIPKLGQHSNNQGQEMVKASIGPMANCVEDLELFMRSLLDKECWKFDPSRIPVPYRPFSVDKKLHVGYLVSDGIFPATPACQRAVMETINALSADGHTVKPFSFKGFDRIRLVGQATLLADCLSGGLSKLDGEGVDPTISRIVRGMQLPNWTKSAMATVLQYGLGQTLLAETISNSRVRSVAELWVVLVERQEILAEFNKQWELDGLDVLVLPPVAFPAFQHGQIDRISGGVAYSFLANVFDLPAGVIPVTQVDPKLDTLDPLTWYDDQFGPGFNPQWPQKFLYSAYDATAMAGLPVGVQVLGRSFEDEKVLAVMKVIEALLNKRKSTDV</sequence>
<evidence type="ECO:0000313" key="1">
    <source>
        <dbReference type="EMBL" id="KAJ9048447.1"/>
    </source>
</evidence>
<dbReference type="EMBL" id="QTSX02007400">
    <property type="protein sequence ID" value="KAJ9048447.1"/>
    <property type="molecule type" value="Genomic_DNA"/>
</dbReference>
<comment type="caution">
    <text evidence="1">The sequence shown here is derived from an EMBL/GenBank/DDBJ whole genome shotgun (WGS) entry which is preliminary data.</text>
</comment>
<organism evidence="1 2">
    <name type="scientific">Entomophthora muscae</name>
    <dbReference type="NCBI Taxonomy" id="34485"/>
    <lineage>
        <taxon>Eukaryota</taxon>
        <taxon>Fungi</taxon>
        <taxon>Fungi incertae sedis</taxon>
        <taxon>Zoopagomycota</taxon>
        <taxon>Entomophthoromycotina</taxon>
        <taxon>Entomophthoromycetes</taxon>
        <taxon>Entomophthorales</taxon>
        <taxon>Entomophthoraceae</taxon>
        <taxon>Entomophthora</taxon>
    </lineage>
</organism>
<evidence type="ECO:0000313" key="2">
    <source>
        <dbReference type="Proteomes" id="UP001165960"/>
    </source>
</evidence>
<dbReference type="Proteomes" id="UP001165960">
    <property type="component" value="Unassembled WGS sequence"/>
</dbReference>
<name>A0ACC2REF8_9FUNG</name>
<keyword evidence="2" id="KW-1185">Reference proteome</keyword>
<protein>
    <submittedName>
        <fullName evidence="1">Uncharacterized protein</fullName>
    </submittedName>
</protein>